<reference evidence="18" key="1">
    <citation type="journal article" date="2020" name="J Insects Food Feed">
        <title>The yellow mealworm (Tenebrio molitor) genome: a resource for the emerging insects as food and feed industry.</title>
        <authorList>
            <person name="Eriksson T."/>
            <person name="Andere A."/>
            <person name="Kelstrup H."/>
            <person name="Emery V."/>
            <person name="Picard C."/>
        </authorList>
    </citation>
    <scope>NUCLEOTIDE SEQUENCE</scope>
    <source>
        <strain evidence="18">Stoneville</strain>
        <tissue evidence="18">Whole head</tissue>
    </source>
</reference>
<keyword evidence="7" id="KW-1133">Transmembrane helix</keyword>
<keyword evidence="12" id="KW-0968">Cytoplasmic vesicle</keyword>
<dbReference type="PANTHER" id="PTHR14971:SF2">
    <property type="entry name" value="VESICULAR, OVEREXPRESSED IN CANCER, PROSURVIVAL PROTEIN 1"/>
    <property type="match status" value="1"/>
</dbReference>
<evidence type="ECO:0000256" key="9">
    <source>
        <dbReference type="ARBA" id="ARBA00023136"/>
    </source>
</evidence>
<evidence type="ECO:0000256" key="10">
    <source>
        <dbReference type="ARBA" id="ARBA00023163"/>
    </source>
</evidence>
<name>A0A8J6H7T6_TENMO</name>
<evidence type="ECO:0000256" key="7">
    <source>
        <dbReference type="ARBA" id="ARBA00022989"/>
    </source>
</evidence>
<accession>A0A8J6H7T6</accession>
<sequence length="532" mass="58075">MTTQLVGKNCDGGHYTCSPPKDCCKQGCCYLLSPSLHRPPAIPTGSFFNPLFLGHWYFWVAVTATVAGILCACSLWRRHSQGNFCCRESGRDERASEPDSNGSCYAPPQYSRCNSFHQPPPPYSEVTSKPDLYPLVISYNGDPVIKNNNSSTGYLMVQYFRNFIVRPVGSLSATSTIDSLSSSFICNAANEANTIIPPPYSCMGSLEEVTTEEQNVQPQADTQLSHSASLLSGADFYQPVHSSPSVHSHISTANTPSALTTPSHNNRQVVVSIRDNPCFGQNATNIVHNNNTISDTTTLPNNVEQLATGRVESKSQSNCDASPYKKIKKPINTQKIPKDRSQDSESQDEEHNFSDLLNLSVCVPSSVVNLGASIQSNHYLQELQYSVTNSMTGSDISSLANLGSPDSPPRATSPTLEMKELLDKIQQLPQQKSPMPPQEPKSSKSCLHSRAKAKTLYMPLYEGPRSKGAKMFSKGWLSRSAPNTPCSSFVPSFPVHKKGSSQKSSKMAISDGSPLLKEQEESEEDANKDECL</sequence>
<dbReference type="Proteomes" id="UP000719412">
    <property type="component" value="Unassembled WGS sequence"/>
</dbReference>
<keyword evidence="19" id="KW-1185">Reference proteome</keyword>
<comment type="caution">
    <text evidence="18">The sequence shown here is derived from an EMBL/GenBank/DDBJ whole genome shotgun (WGS) entry which is preliminary data.</text>
</comment>
<keyword evidence="6" id="KW-0967">Endosome</keyword>
<evidence type="ECO:0000256" key="2">
    <source>
        <dbReference type="ARBA" id="ARBA00004656"/>
    </source>
</evidence>
<evidence type="ECO:0000256" key="4">
    <source>
        <dbReference type="ARBA" id="ARBA00022692"/>
    </source>
</evidence>
<feature type="region of interest" description="Disordered" evidence="17">
    <location>
        <begin position="429"/>
        <end position="448"/>
    </location>
</feature>
<gene>
    <name evidence="18" type="ORF">GEV33_009181</name>
</gene>
<feature type="compositionally biased region" description="Acidic residues" evidence="17">
    <location>
        <begin position="520"/>
        <end position="532"/>
    </location>
</feature>
<evidence type="ECO:0000256" key="5">
    <source>
        <dbReference type="ARBA" id="ARBA00022729"/>
    </source>
</evidence>
<dbReference type="InterPro" id="IPR026229">
    <property type="entry name" value="VOPP1"/>
</dbReference>
<keyword evidence="5" id="KW-0732">Signal</keyword>
<proteinExistence type="inferred from homology"/>
<evidence type="ECO:0000256" key="15">
    <source>
        <dbReference type="ARBA" id="ARBA00035715"/>
    </source>
</evidence>
<reference evidence="18" key="2">
    <citation type="submission" date="2021-08" db="EMBL/GenBank/DDBJ databases">
        <authorList>
            <person name="Eriksson T."/>
        </authorList>
    </citation>
    <scope>NUCLEOTIDE SEQUENCE</scope>
    <source>
        <strain evidence="18">Stoneville</strain>
        <tissue evidence="18">Whole head</tissue>
    </source>
</reference>
<dbReference type="PANTHER" id="PTHR14971">
    <property type="entry name" value="VESICULAR, OVEREXPRESSED IN CANCER, PROSURVIVAL PROTEIN 1"/>
    <property type="match status" value="1"/>
</dbReference>
<feature type="compositionally biased region" description="Polar residues" evidence="17">
    <location>
        <begin position="250"/>
        <end position="263"/>
    </location>
</feature>
<evidence type="ECO:0000256" key="17">
    <source>
        <dbReference type="SAM" id="MobiDB-lite"/>
    </source>
</evidence>
<evidence type="ECO:0000313" key="18">
    <source>
        <dbReference type="EMBL" id="KAH0813610.1"/>
    </source>
</evidence>
<evidence type="ECO:0000256" key="16">
    <source>
        <dbReference type="ARBA" id="ARBA00046288"/>
    </source>
</evidence>
<evidence type="ECO:0000256" key="11">
    <source>
        <dbReference type="ARBA" id="ARBA00023228"/>
    </source>
</evidence>
<evidence type="ECO:0000256" key="8">
    <source>
        <dbReference type="ARBA" id="ARBA00023015"/>
    </source>
</evidence>
<dbReference type="AlphaFoldDB" id="A0A8J6H7T6"/>
<feature type="region of interest" description="Disordered" evidence="17">
    <location>
        <begin position="310"/>
        <end position="351"/>
    </location>
</feature>
<protein>
    <recommendedName>
        <fullName evidence="14">WW domain binding protein VOPP1</fullName>
    </recommendedName>
    <alternativeName>
        <fullName evidence="15">Vesicular, overexpressed in cancer, prosurvival protein 1</fullName>
    </alternativeName>
</protein>
<evidence type="ECO:0000256" key="1">
    <source>
        <dbReference type="ARBA" id="ARBA00004156"/>
    </source>
</evidence>
<feature type="region of interest" description="Disordered" evidence="17">
    <location>
        <begin position="242"/>
        <end position="263"/>
    </location>
</feature>
<keyword evidence="11" id="KW-0458">Lysosome</keyword>
<evidence type="ECO:0000256" key="13">
    <source>
        <dbReference type="ARBA" id="ARBA00035628"/>
    </source>
</evidence>
<evidence type="ECO:0000256" key="12">
    <source>
        <dbReference type="ARBA" id="ARBA00023329"/>
    </source>
</evidence>
<keyword evidence="4" id="KW-0812">Transmembrane</keyword>
<comment type="subcellular location">
    <subcellularLocation>
        <location evidence="1">Cytoplasmic vesicle membrane</location>
    </subcellularLocation>
    <subcellularLocation>
        <location evidence="16">Endomembrane system</location>
        <topology evidence="16">Single-pass type I membrane protein</topology>
    </subcellularLocation>
    <subcellularLocation>
        <location evidence="13">Late endosome membrane</location>
        <topology evidence="13">Single-pass membrane protein</topology>
    </subcellularLocation>
    <subcellularLocation>
        <location evidence="2">Lysosome membrane</location>
    </subcellularLocation>
</comment>
<keyword evidence="10" id="KW-0804">Transcription</keyword>
<evidence type="ECO:0000256" key="3">
    <source>
        <dbReference type="ARBA" id="ARBA00006655"/>
    </source>
</evidence>
<evidence type="ECO:0000256" key="14">
    <source>
        <dbReference type="ARBA" id="ARBA00035708"/>
    </source>
</evidence>
<dbReference type="EMBL" id="JABDTM020025104">
    <property type="protein sequence ID" value="KAH0813610.1"/>
    <property type="molecule type" value="Genomic_DNA"/>
</dbReference>
<evidence type="ECO:0000256" key="6">
    <source>
        <dbReference type="ARBA" id="ARBA00022753"/>
    </source>
</evidence>
<feature type="compositionally biased region" description="Basic and acidic residues" evidence="17">
    <location>
        <begin position="336"/>
        <end position="351"/>
    </location>
</feature>
<comment type="similarity">
    <text evidence="3">Belongs to the VOPP1/ECOP family.</text>
</comment>
<keyword evidence="9" id="KW-0472">Membrane</keyword>
<dbReference type="GO" id="GO:0031902">
    <property type="term" value="C:late endosome membrane"/>
    <property type="evidence" value="ECO:0007669"/>
    <property type="project" value="UniProtKB-SubCell"/>
</dbReference>
<evidence type="ECO:0000313" key="19">
    <source>
        <dbReference type="Proteomes" id="UP000719412"/>
    </source>
</evidence>
<dbReference type="GO" id="GO:0005765">
    <property type="term" value="C:lysosomal membrane"/>
    <property type="evidence" value="ECO:0007669"/>
    <property type="project" value="UniProtKB-SubCell"/>
</dbReference>
<organism evidence="18 19">
    <name type="scientific">Tenebrio molitor</name>
    <name type="common">Yellow mealworm beetle</name>
    <dbReference type="NCBI Taxonomy" id="7067"/>
    <lineage>
        <taxon>Eukaryota</taxon>
        <taxon>Metazoa</taxon>
        <taxon>Ecdysozoa</taxon>
        <taxon>Arthropoda</taxon>
        <taxon>Hexapoda</taxon>
        <taxon>Insecta</taxon>
        <taxon>Pterygota</taxon>
        <taxon>Neoptera</taxon>
        <taxon>Endopterygota</taxon>
        <taxon>Coleoptera</taxon>
        <taxon>Polyphaga</taxon>
        <taxon>Cucujiformia</taxon>
        <taxon>Tenebrionidae</taxon>
        <taxon>Tenebrio</taxon>
    </lineage>
</organism>
<keyword evidence="8" id="KW-0805">Transcription regulation</keyword>
<feature type="region of interest" description="Disordered" evidence="17">
    <location>
        <begin position="487"/>
        <end position="532"/>
    </location>
</feature>